<proteinExistence type="predicted"/>
<keyword evidence="1" id="KW-0175">Coiled coil</keyword>
<dbReference type="InterPro" id="IPR013324">
    <property type="entry name" value="RNA_pol_sigma_r3/r4-like"/>
</dbReference>
<evidence type="ECO:0000313" key="3">
    <source>
        <dbReference type="Proteomes" id="UP000184114"/>
    </source>
</evidence>
<dbReference type="EMBL" id="FQTY01000023">
    <property type="protein sequence ID" value="SHF15090.1"/>
    <property type="molecule type" value="Genomic_DNA"/>
</dbReference>
<dbReference type="GeneID" id="90994026"/>
<dbReference type="RefSeq" id="WP_072977740.1">
    <property type="nucleotide sequence ID" value="NZ_FQTY01000023.1"/>
</dbReference>
<name>A0A1M4ZAL9_9FIRM</name>
<reference evidence="3" key="1">
    <citation type="submission" date="2016-11" db="EMBL/GenBank/DDBJ databases">
        <authorList>
            <person name="Varghese N."/>
            <person name="Submissions S."/>
        </authorList>
    </citation>
    <scope>NUCLEOTIDE SEQUENCE [LARGE SCALE GENOMIC DNA]</scope>
    <source>
        <strain evidence="3">DSM 18095</strain>
    </source>
</reference>
<dbReference type="SUPFAM" id="SSF88659">
    <property type="entry name" value="Sigma3 and sigma4 domains of RNA polymerase sigma factors"/>
    <property type="match status" value="1"/>
</dbReference>
<dbReference type="STRING" id="1123404.SAMN02745784_02977"/>
<keyword evidence="3" id="KW-1185">Reference proteome</keyword>
<evidence type="ECO:0008006" key="4">
    <source>
        <dbReference type="Google" id="ProtNLM"/>
    </source>
</evidence>
<gene>
    <name evidence="2" type="ORF">SAMN02745784_02977</name>
</gene>
<dbReference type="Proteomes" id="UP000184114">
    <property type="component" value="Unassembled WGS sequence"/>
</dbReference>
<feature type="coiled-coil region" evidence="1">
    <location>
        <begin position="98"/>
        <end position="153"/>
    </location>
</feature>
<protein>
    <recommendedName>
        <fullName evidence="4">Sigma-70, region 4</fullName>
    </recommendedName>
</protein>
<evidence type="ECO:0000313" key="2">
    <source>
        <dbReference type="EMBL" id="SHF15090.1"/>
    </source>
</evidence>
<dbReference type="AlphaFoldDB" id="A0A1M4ZAL9"/>
<accession>A0A1M4ZAL9</accession>
<evidence type="ECO:0000256" key="1">
    <source>
        <dbReference type="SAM" id="Coils"/>
    </source>
</evidence>
<sequence length="181" mass="21401">MQLKKEIEICIKKTSEKTAREVVESLKKQRMIKIDMNFYKKTEIVLYNYEKLKLAVKQKEEDIEYIEKNGLPGKSKSIVFYSTSGGNVSAGDRYIELIEKYKVEKTETERDIARIDNALDKIRDDKYFEIIELKYLKQEAKTDEEIAEMLEKDRTTICRNRSRLLNTIKTILFPESIKEIL</sequence>
<organism evidence="2 3">
    <name type="scientific">Tissierella praeacuta DSM 18095</name>
    <dbReference type="NCBI Taxonomy" id="1123404"/>
    <lineage>
        <taxon>Bacteria</taxon>
        <taxon>Bacillati</taxon>
        <taxon>Bacillota</taxon>
        <taxon>Tissierellia</taxon>
        <taxon>Tissierellales</taxon>
        <taxon>Tissierellaceae</taxon>
        <taxon>Tissierella</taxon>
    </lineage>
</organism>